<proteinExistence type="predicted"/>
<dbReference type="InterPro" id="IPR023352">
    <property type="entry name" value="MAPEG-like_dom_sf"/>
</dbReference>
<feature type="transmembrane region" description="Helical" evidence="5">
    <location>
        <begin position="108"/>
        <end position="129"/>
    </location>
</feature>
<evidence type="ECO:0000256" key="4">
    <source>
        <dbReference type="ARBA" id="ARBA00023136"/>
    </source>
</evidence>
<dbReference type="PANTHER" id="PTHR35814:SF1">
    <property type="entry name" value="GLUTATHIONE S-TRANSFERASE-RELATED"/>
    <property type="match status" value="1"/>
</dbReference>
<name>A0A0H4I889_9GAMM</name>
<feature type="transmembrane region" description="Helical" evidence="5">
    <location>
        <begin position="76"/>
        <end position="96"/>
    </location>
</feature>
<dbReference type="KEGG" id="mpq:ABA45_17095"/>
<dbReference type="PANTHER" id="PTHR35814">
    <property type="match status" value="1"/>
</dbReference>
<dbReference type="PATRIC" id="fig|330734.3.peg.3590"/>
<dbReference type="AlphaFoldDB" id="A0A0H4I889"/>
<dbReference type="Pfam" id="PF01124">
    <property type="entry name" value="MAPEG"/>
    <property type="match status" value="1"/>
</dbReference>
<keyword evidence="3 5" id="KW-1133">Transmembrane helix</keyword>
<evidence type="ECO:0000313" key="7">
    <source>
        <dbReference type="Proteomes" id="UP000036406"/>
    </source>
</evidence>
<accession>A0A0H4I889</accession>
<dbReference type="EMBL" id="CP011494">
    <property type="protein sequence ID" value="AKO53940.1"/>
    <property type="molecule type" value="Genomic_DNA"/>
</dbReference>
<dbReference type="Gene3D" id="1.20.120.550">
    <property type="entry name" value="Membrane associated eicosanoid/glutathione metabolism-like domain"/>
    <property type="match status" value="1"/>
</dbReference>
<reference evidence="6 7" key="1">
    <citation type="submission" date="2015-05" db="EMBL/GenBank/DDBJ databases">
        <title>Complete genome of Marinobacter psychrophilus strain 20041T isolated from sea-ice of the Canadian Basin.</title>
        <authorList>
            <person name="Song L."/>
            <person name="Ren L."/>
            <person name="Yu Y."/>
            <person name="Wang X."/>
        </authorList>
    </citation>
    <scope>NUCLEOTIDE SEQUENCE [LARGE SCALE GENOMIC DNA]</scope>
    <source>
        <strain evidence="6 7">20041</strain>
    </source>
</reference>
<keyword evidence="7" id="KW-1185">Reference proteome</keyword>
<dbReference type="STRING" id="330734.ABA45_17095"/>
<evidence type="ECO:0000313" key="6">
    <source>
        <dbReference type="EMBL" id="AKO53940.1"/>
    </source>
</evidence>
<keyword evidence="2 5" id="KW-0812">Transmembrane</keyword>
<dbReference type="RefSeq" id="WP_048388173.1">
    <property type="nucleotide sequence ID" value="NZ_CP011494.1"/>
</dbReference>
<organism evidence="6 7">
    <name type="scientific">Marinobacter psychrophilus</name>
    <dbReference type="NCBI Taxonomy" id="330734"/>
    <lineage>
        <taxon>Bacteria</taxon>
        <taxon>Pseudomonadati</taxon>
        <taxon>Pseudomonadota</taxon>
        <taxon>Gammaproteobacteria</taxon>
        <taxon>Pseudomonadales</taxon>
        <taxon>Marinobacteraceae</taxon>
        <taxon>Marinobacter</taxon>
    </lineage>
</organism>
<dbReference type="SUPFAM" id="SSF161084">
    <property type="entry name" value="MAPEG domain-like"/>
    <property type="match status" value="1"/>
</dbReference>
<evidence type="ECO:0000256" key="3">
    <source>
        <dbReference type="ARBA" id="ARBA00022989"/>
    </source>
</evidence>
<keyword evidence="4 5" id="KW-0472">Membrane</keyword>
<evidence type="ECO:0000256" key="5">
    <source>
        <dbReference type="SAM" id="Phobius"/>
    </source>
</evidence>
<protein>
    <submittedName>
        <fullName evidence="6">Glutathione metabolism protein</fullName>
    </submittedName>
</protein>
<gene>
    <name evidence="6" type="ORF">ABA45_17095</name>
</gene>
<sequence>MILPITGVFAAVIGILLLVLSAVVVKYRLKYGKGMGTAEDLDFEVAVRAHGNLVEYAPLTLIMLGIAELNGVSSGFIYWVGMAFVLGRILHAWGMYQGQGGPHKARMVGILLTWATILVIAVLLLLNVFQAYG</sequence>
<evidence type="ECO:0000256" key="1">
    <source>
        <dbReference type="ARBA" id="ARBA00004370"/>
    </source>
</evidence>
<evidence type="ECO:0000256" key="2">
    <source>
        <dbReference type="ARBA" id="ARBA00022692"/>
    </source>
</evidence>
<dbReference type="Proteomes" id="UP000036406">
    <property type="component" value="Chromosome"/>
</dbReference>
<dbReference type="InterPro" id="IPR001129">
    <property type="entry name" value="Membr-assoc_MAPEG"/>
</dbReference>
<comment type="subcellular location">
    <subcellularLocation>
        <location evidence="1">Membrane</location>
    </subcellularLocation>
</comment>
<feature type="transmembrane region" description="Helical" evidence="5">
    <location>
        <begin position="6"/>
        <end position="25"/>
    </location>
</feature>
<dbReference type="GO" id="GO:0016020">
    <property type="term" value="C:membrane"/>
    <property type="evidence" value="ECO:0007669"/>
    <property type="project" value="UniProtKB-SubCell"/>
</dbReference>